<evidence type="ECO:0000313" key="2">
    <source>
        <dbReference type="Proteomes" id="UP000306585"/>
    </source>
</evidence>
<dbReference type="PANTHER" id="PTHR35810:SF1">
    <property type="entry name" value="CYTOPLASMIC PROTEIN"/>
    <property type="match status" value="1"/>
</dbReference>
<proteinExistence type="predicted"/>
<dbReference type="EMBL" id="VBRY01000003">
    <property type="protein sequence ID" value="TLS68173.1"/>
    <property type="molecule type" value="Genomic_DNA"/>
</dbReference>
<gene>
    <name evidence="1" type="ORF">FEF65_04030</name>
</gene>
<keyword evidence="2" id="KW-1185">Reference proteome</keyword>
<accession>A0A5R9GV59</accession>
<protein>
    <submittedName>
        <fullName evidence="1">Cell filamentation protein Fic</fullName>
    </submittedName>
</protein>
<name>A0A5R9GV59_9PROT</name>
<dbReference type="AlphaFoldDB" id="A0A5R9GV59"/>
<evidence type="ECO:0000313" key="1">
    <source>
        <dbReference type="EMBL" id="TLS68173.1"/>
    </source>
</evidence>
<comment type="caution">
    <text evidence="1">The sequence shown here is derived from an EMBL/GenBank/DDBJ whole genome shotgun (WGS) entry which is preliminary data.</text>
</comment>
<sequence length="80" mass="8990">MSEQPGGEIILFQRGDAPAIDVRLDGDTVWLSQQQLADLFQTSRTNVVEHIANIYAEGELSQEATCRDFRQVRLEVNLSV</sequence>
<organism evidence="1 2">
    <name type="scientific">Mariprofundus erugo</name>
    <dbReference type="NCBI Taxonomy" id="2528639"/>
    <lineage>
        <taxon>Bacteria</taxon>
        <taxon>Pseudomonadati</taxon>
        <taxon>Pseudomonadota</taxon>
        <taxon>Candidatius Mariprofundia</taxon>
        <taxon>Mariprofundales</taxon>
        <taxon>Mariprofundaceae</taxon>
        <taxon>Mariprofundus</taxon>
    </lineage>
</organism>
<reference evidence="1 2" key="1">
    <citation type="journal article" date="2019" name="Appl. Environ. Microbiol.">
        <title>Environmental Evidence and Genomic Insight of Iron-oxidizing Bacteria Preference Towards More Corrosion Resistant Stainless Steel at Higher Salinities.</title>
        <authorList>
            <person name="Garrison C.E."/>
            <person name="Price K.A."/>
            <person name="Field E.K."/>
        </authorList>
    </citation>
    <scope>NUCLEOTIDE SEQUENCE [LARGE SCALE GENOMIC DNA]</scope>
    <source>
        <strain evidence="1 2">P3</strain>
    </source>
</reference>
<dbReference type="Proteomes" id="UP000306585">
    <property type="component" value="Unassembled WGS sequence"/>
</dbReference>
<dbReference type="PANTHER" id="PTHR35810">
    <property type="entry name" value="CYTOPLASMIC PROTEIN-RELATED"/>
    <property type="match status" value="1"/>
</dbReference>